<dbReference type="PANTHER" id="PTHR11764:SF20">
    <property type="entry name" value="LANOSTEROL SYNTHASE"/>
    <property type="match status" value="1"/>
</dbReference>
<accession>A0AAP0EMB3</accession>
<dbReference type="EMBL" id="JBBNAF010000012">
    <property type="protein sequence ID" value="KAK9093377.1"/>
    <property type="molecule type" value="Genomic_DNA"/>
</dbReference>
<name>A0AAP0EMB3_9MAGN</name>
<comment type="similarity">
    <text evidence="1">Belongs to the terpene cyclase/mutase family.</text>
</comment>
<dbReference type="GO" id="GO:0005811">
    <property type="term" value="C:lipid droplet"/>
    <property type="evidence" value="ECO:0007669"/>
    <property type="project" value="InterPro"/>
</dbReference>
<dbReference type="InterPro" id="IPR008930">
    <property type="entry name" value="Terpenoid_cyclase/PrenylTrfase"/>
</dbReference>
<evidence type="ECO:0000313" key="3">
    <source>
        <dbReference type="Proteomes" id="UP001420932"/>
    </source>
</evidence>
<dbReference type="Gene3D" id="1.50.10.20">
    <property type="match status" value="1"/>
</dbReference>
<dbReference type="InterPro" id="IPR018333">
    <property type="entry name" value="Squalene_cyclase"/>
</dbReference>
<proteinExistence type="inferred from homology"/>
<dbReference type="SUPFAM" id="SSF48239">
    <property type="entry name" value="Terpenoid cyclases/Protein prenyltransferases"/>
    <property type="match status" value="1"/>
</dbReference>
<reference evidence="2 3" key="1">
    <citation type="submission" date="2024-01" db="EMBL/GenBank/DDBJ databases">
        <title>Genome assemblies of Stephania.</title>
        <authorList>
            <person name="Yang L."/>
        </authorList>
    </citation>
    <scope>NUCLEOTIDE SEQUENCE [LARGE SCALE GENOMIC DNA]</scope>
    <source>
        <strain evidence="2">YNDBR</strain>
        <tissue evidence="2">Leaf</tissue>
    </source>
</reference>
<evidence type="ECO:0000256" key="1">
    <source>
        <dbReference type="ARBA" id="ARBA00009755"/>
    </source>
</evidence>
<protein>
    <submittedName>
        <fullName evidence="2">Uncharacterized protein</fullName>
    </submittedName>
</protein>
<evidence type="ECO:0000313" key="2">
    <source>
        <dbReference type="EMBL" id="KAK9093377.1"/>
    </source>
</evidence>
<dbReference type="PANTHER" id="PTHR11764">
    <property type="entry name" value="TERPENE CYCLASE/MUTASE FAMILY MEMBER"/>
    <property type="match status" value="1"/>
</dbReference>
<dbReference type="GO" id="GO:0031559">
    <property type="term" value="F:oxidosqualene cyclase activity"/>
    <property type="evidence" value="ECO:0007669"/>
    <property type="project" value="UniProtKB-ARBA"/>
</dbReference>
<organism evidence="2 3">
    <name type="scientific">Stephania yunnanensis</name>
    <dbReference type="NCBI Taxonomy" id="152371"/>
    <lineage>
        <taxon>Eukaryota</taxon>
        <taxon>Viridiplantae</taxon>
        <taxon>Streptophyta</taxon>
        <taxon>Embryophyta</taxon>
        <taxon>Tracheophyta</taxon>
        <taxon>Spermatophyta</taxon>
        <taxon>Magnoliopsida</taxon>
        <taxon>Ranunculales</taxon>
        <taxon>Menispermaceae</taxon>
        <taxon>Menispermoideae</taxon>
        <taxon>Cissampelideae</taxon>
        <taxon>Stephania</taxon>
    </lineage>
</organism>
<dbReference type="GO" id="GO:0016104">
    <property type="term" value="P:triterpenoid biosynthetic process"/>
    <property type="evidence" value="ECO:0007669"/>
    <property type="project" value="InterPro"/>
</dbReference>
<gene>
    <name evidence="2" type="ORF">Syun_028288</name>
</gene>
<comment type="caution">
    <text evidence="2">The sequence shown here is derived from an EMBL/GenBank/DDBJ whole genome shotgun (WGS) entry which is preliminary data.</text>
</comment>
<keyword evidence="3" id="KW-1185">Reference proteome</keyword>
<sequence length="74" mass="8548">MICCWLEDPNSDAFKLHLPRVEDYLWMAEDGMKMQASLLLSQIPEEIVGEAIAKDRLFDVVNVILSMQMPNHTR</sequence>
<dbReference type="Proteomes" id="UP001420932">
    <property type="component" value="Unassembled WGS sequence"/>
</dbReference>
<dbReference type="AlphaFoldDB" id="A0AAP0EMB3"/>